<feature type="domain" description="KRAB" evidence="14">
    <location>
        <begin position="14"/>
        <end position="94"/>
    </location>
</feature>
<organism evidence="15 16">
    <name type="scientific">Ursus maritimus</name>
    <name type="common">Polar bear</name>
    <name type="synonym">Thalarctos maritimus</name>
    <dbReference type="NCBI Taxonomy" id="29073"/>
    <lineage>
        <taxon>Eukaryota</taxon>
        <taxon>Metazoa</taxon>
        <taxon>Chordata</taxon>
        <taxon>Craniata</taxon>
        <taxon>Vertebrata</taxon>
        <taxon>Euteleostomi</taxon>
        <taxon>Mammalia</taxon>
        <taxon>Eutheria</taxon>
        <taxon>Laurasiatheria</taxon>
        <taxon>Carnivora</taxon>
        <taxon>Caniformia</taxon>
        <taxon>Ursidae</taxon>
        <taxon>Ursus</taxon>
    </lineage>
</organism>
<dbReference type="SMART" id="SM00355">
    <property type="entry name" value="ZnF_C2H2"/>
    <property type="match status" value="9"/>
</dbReference>
<dbReference type="PROSITE" id="PS00028">
    <property type="entry name" value="ZINC_FINGER_C2H2_1"/>
    <property type="match status" value="8"/>
</dbReference>
<dbReference type="OrthoDB" id="4748970at2759"/>
<evidence type="ECO:0000256" key="4">
    <source>
        <dbReference type="ARBA" id="ARBA00022737"/>
    </source>
</evidence>
<evidence type="ECO:0000256" key="11">
    <source>
        <dbReference type="PROSITE-ProRule" id="PRU00042"/>
    </source>
</evidence>
<evidence type="ECO:0000256" key="9">
    <source>
        <dbReference type="ARBA" id="ARBA00023163"/>
    </source>
</evidence>
<feature type="domain" description="C2H2-type" evidence="13">
    <location>
        <begin position="456"/>
        <end position="483"/>
    </location>
</feature>
<feature type="domain" description="C2H2-type" evidence="13">
    <location>
        <begin position="428"/>
        <end position="455"/>
    </location>
</feature>
<evidence type="ECO:0000259" key="14">
    <source>
        <dbReference type="PROSITE" id="PS50805"/>
    </source>
</evidence>
<dbReference type="Proteomes" id="UP000261680">
    <property type="component" value="Unplaced"/>
</dbReference>
<dbReference type="PROSITE" id="PS50157">
    <property type="entry name" value="ZINC_FINGER_C2H2_2"/>
    <property type="match status" value="11"/>
</dbReference>
<name>A0A8M1G278_URSMA</name>
<dbReference type="SMART" id="SM00349">
    <property type="entry name" value="KRAB"/>
    <property type="match status" value="1"/>
</dbReference>
<feature type="region of interest" description="Disordered" evidence="12">
    <location>
        <begin position="264"/>
        <end position="294"/>
    </location>
</feature>
<proteinExistence type="inferred from homology"/>
<dbReference type="PROSITE" id="PS50805">
    <property type="entry name" value="KRAB"/>
    <property type="match status" value="1"/>
</dbReference>
<evidence type="ECO:0000256" key="1">
    <source>
        <dbReference type="ARBA" id="ARBA00004123"/>
    </source>
</evidence>
<protein>
    <submittedName>
        <fullName evidence="16">Zinc finger protein 256-like isoform X1</fullName>
    </submittedName>
</protein>
<dbReference type="Gene3D" id="6.10.140.140">
    <property type="match status" value="1"/>
</dbReference>
<dbReference type="GeneID" id="103677247"/>
<evidence type="ECO:0000313" key="15">
    <source>
        <dbReference type="Proteomes" id="UP000261680"/>
    </source>
</evidence>
<keyword evidence="15" id="KW-1185">Reference proteome</keyword>
<evidence type="ECO:0000256" key="8">
    <source>
        <dbReference type="ARBA" id="ARBA00023125"/>
    </source>
</evidence>
<feature type="domain" description="C2H2-type" evidence="13">
    <location>
        <begin position="261"/>
        <end position="288"/>
    </location>
</feature>
<evidence type="ECO:0000256" key="7">
    <source>
        <dbReference type="ARBA" id="ARBA00023015"/>
    </source>
</evidence>
<keyword evidence="3" id="KW-0479">Metal-binding</keyword>
<dbReference type="AlphaFoldDB" id="A0A8M1G278"/>
<dbReference type="InterPro" id="IPR036236">
    <property type="entry name" value="Znf_C2H2_sf"/>
</dbReference>
<keyword evidence="6" id="KW-0862">Zinc</keyword>
<dbReference type="CDD" id="cd07765">
    <property type="entry name" value="KRAB_A-box"/>
    <property type="match status" value="1"/>
</dbReference>
<dbReference type="GO" id="GO:0008270">
    <property type="term" value="F:zinc ion binding"/>
    <property type="evidence" value="ECO:0007669"/>
    <property type="project" value="UniProtKB-KW"/>
</dbReference>
<dbReference type="RefSeq" id="XP_040489726.1">
    <property type="nucleotide sequence ID" value="XM_040633792.1"/>
</dbReference>
<accession>A0A8M1G278</accession>
<dbReference type="FunFam" id="3.30.160.60:FF:002863">
    <property type="entry name" value="Zinc finger protein 671"/>
    <property type="match status" value="1"/>
</dbReference>
<feature type="domain" description="C2H2-type" evidence="13">
    <location>
        <begin position="344"/>
        <end position="371"/>
    </location>
</feature>
<keyword evidence="9" id="KW-0804">Transcription</keyword>
<dbReference type="InterPro" id="IPR001909">
    <property type="entry name" value="KRAB"/>
</dbReference>
<feature type="domain" description="C2H2-type" evidence="13">
    <location>
        <begin position="372"/>
        <end position="399"/>
    </location>
</feature>
<dbReference type="Gene3D" id="3.30.40.10">
    <property type="entry name" value="Zinc/RING finger domain, C3HC4 (zinc finger)"/>
    <property type="match status" value="1"/>
</dbReference>
<dbReference type="FunFam" id="3.30.160.60:FF:000358">
    <property type="entry name" value="zinc finger protein 24"/>
    <property type="match status" value="1"/>
</dbReference>
<dbReference type="InterPro" id="IPR036051">
    <property type="entry name" value="KRAB_dom_sf"/>
</dbReference>
<evidence type="ECO:0000256" key="6">
    <source>
        <dbReference type="ARBA" id="ARBA00022833"/>
    </source>
</evidence>
<dbReference type="GO" id="GO:0000978">
    <property type="term" value="F:RNA polymerase II cis-regulatory region sequence-specific DNA binding"/>
    <property type="evidence" value="ECO:0007669"/>
    <property type="project" value="TreeGrafter"/>
</dbReference>
<feature type="domain" description="C2H2-type" evidence="13">
    <location>
        <begin position="400"/>
        <end position="427"/>
    </location>
</feature>
<keyword evidence="10" id="KW-0539">Nucleus</keyword>
<feature type="domain" description="C2H2-type" evidence="13">
    <location>
        <begin position="234"/>
        <end position="261"/>
    </location>
</feature>
<dbReference type="GO" id="GO:0000981">
    <property type="term" value="F:DNA-binding transcription factor activity, RNA polymerase II-specific"/>
    <property type="evidence" value="ECO:0007669"/>
    <property type="project" value="TreeGrafter"/>
</dbReference>
<comment type="subcellular location">
    <subcellularLocation>
        <location evidence="1">Nucleus</location>
    </subcellularLocation>
</comment>
<reference evidence="16" key="1">
    <citation type="submission" date="2025-08" db="UniProtKB">
        <authorList>
            <consortium name="RefSeq"/>
        </authorList>
    </citation>
    <scope>IDENTIFICATION</scope>
    <source>
        <tissue evidence="16">Whole blood</tissue>
    </source>
</reference>
<dbReference type="FunFam" id="3.30.160.60:FF:002343">
    <property type="entry name" value="Zinc finger protein 33A"/>
    <property type="match status" value="3"/>
</dbReference>
<keyword evidence="5 11" id="KW-0863">Zinc-finger</keyword>
<dbReference type="GO" id="GO:0005634">
    <property type="term" value="C:nucleus"/>
    <property type="evidence" value="ECO:0007669"/>
    <property type="project" value="UniProtKB-SubCell"/>
</dbReference>
<keyword evidence="7" id="KW-0805">Transcription regulation</keyword>
<feature type="domain" description="C2H2-type" evidence="13">
    <location>
        <begin position="289"/>
        <end position="316"/>
    </location>
</feature>
<evidence type="ECO:0000256" key="2">
    <source>
        <dbReference type="ARBA" id="ARBA00006991"/>
    </source>
</evidence>
<comment type="similarity">
    <text evidence="2">Belongs to the krueppel C2H2-type zinc-finger protein family.</text>
</comment>
<dbReference type="FunFam" id="3.30.160.60:FF:002090">
    <property type="entry name" value="Zinc finger protein 473"/>
    <property type="match status" value="1"/>
</dbReference>
<dbReference type="Gene3D" id="3.30.160.60">
    <property type="entry name" value="Classic Zinc Finger"/>
    <property type="match status" value="9"/>
</dbReference>
<dbReference type="SUPFAM" id="SSF109640">
    <property type="entry name" value="KRAB domain (Kruppel-associated box)"/>
    <property type="match status" value="1"/>
</dbReference>
<gene>
    <name evidence="16" type="primary">LOC103677247</name>
</gene>
<dbReference type="InterPro" id="IPR013087">
    <property type="entry name" value="Znf_C2H2_type"/>
</dbReference>
<evidence type="ECO:0000313" key="16">
    <source>
        <dbReference type="RefSeq" id="XP_040489726.1"/>
    </source>
</evidence>
<dbReference type="Pfam" id="PF00096">
    <property type="entry name" value="zf-C2H2"/>
    <property type="match status" value="7"/>
</dbReference>
<feature type="domain" description="C2H2-type" evidence="13">
    <location>
        <begin position="118"/>
        <end position="145"/>
    </location>
</feature>
<evidence type="ECO:0000256" key="12">
    <source>
        <dbReference type="SAM" id="MobiDB-lite"/>
    </source>
</evidence>
<keyword evidence="8" id="KW-0238">DNA-binding</keyword>
<dbReference type="PANTHER" id="PTHR24384">
    <property type="entry name" value="FINGER PUTATIVE TRANSCRIPTION FACTOR FAMILY-RELATED"/>
    <property type="match status" value="1"/>
</dbReference>
<evidence type="ECO:0000256" key="10">
    <source>
        <dbReference type="ARBA" id="ARBA00023242"/>
    </source>
</evidence>
<dbReference type="SUPFAM" id="SSF57667">
    <property type="entry name" value="beta-beta-alpha zinc fingers"/>
    <property type="match status" value="8"/>
</dbReference>
<sequence>MAAAAPRDPAQCGVTFEDVAVYFSWKEWRLLDEAQRRLYHHVMLENFTLISSLGCCCGAEGEEAPFAQSTTVGASQAGTPTAAVSSRKTHPCELCGPVLRDIFHLAEHQGKGNSQKLLRCGACGKPFYFSAKSQQQQEQHLGAKPCRSCVDGASVVKSWGFHGSGKPFTCAEIQKDFLSGSGHLQAEVTHTGEKPNEIFQCRKSHHPCGECKNIFCPKHTDTQDQGVHIGRQSVVCSECGKTFRYKSLFAIHQRYHTGERYEFGQCGKSRRQRSTPNEHGKSHSGSRQPTCSRCGKSLGRKSVLIHPQRWHSGGKSYVCSRCAKSVRCSSEMIAHRADPGERSYKCRACAKSFPSKTALSCHQRSHGGERWYECNECGKSCTSNSALRSHQRLHTGERPYECYECGKSYTTSEALRYHRRVHTGEKPYKCHECGKSFRSSSALACHRSIHTGEKPYKCNECGKSCSTSSALRCHQRVHTGERPYECSECGKSFTASSTLRYHRRVHTGERPYECNQCGKSFTVSCGLRSHQSVHTGERP</sequence>
<dbReference type="Pfam" id="PF01352">
    <property type="entry name" value="KRAB"/>
    <property type="match status" value="1"/>
</dbReference>
<feature type="domain" description="C2H2-type" evidence="13">
    <location>
        <begin position="512"/>
        <end position="539"/>
    </location>
</feature>
<dbReference type="PANTHER" id="PTHR24384:SF242">
    <property type="entry name" value="ZINC FINGER PROTEIN 628"/>
    <property type="match status" value="1"/>
</dbReference>
<evidence type="ECO:0000259" key="13">
    <source>
        <dbReference type="PROSITE" id="PS50157"/>
    </source>
</evidence>
<feature type="domain" description="C2H2-type" evidence="13">
    <location>
        <begin position="484"/>
        <end position="511"/>
    </location>
</feature>
<dbReference type="FunFam" id="3.30.160.60:FF:001833">
    <property type="match status" value="1"/>
</dbReference>
<evidence type="ECO:0000256" key="3">
    <source>
        <dbReference type="ARBA" id="ARBA00022723"/>
    </source>
</evidence>
<dbReference type="InterPro" id="IPR013083">
    <property type="entry name" value="Znf_RING/FYVE/PHD"/>
</dbReference>
<evidence type="ECO:0000256" key="5">
    <source>
        <dbReference type="ARBA" id="ARBA00022771"/>
    </source>
</evidence>
<keyword evidence="4" id="KW-0677">Repeat</keyword>
<dbReference type="FunFam" id="3.30.160.60:FF:000060">
    <property type="entry name" value="zinc finger protein 436"/>
    <property type="match status" value="1"/>
</dbReference>
<dbReference type="InterPro" id="IPR050752">
    <property type="entry name" value="C2H2-ZF_domain"/>
</dbReference>